<reference evidence="2 3" key="1">
    <citation type="submission" date="2024-09" db="EMBL/GenBank/DDBJ databases">
        <authorList>
            <person name="Sun Q."/>
            <person name="Mori K."/>
        </authorList>
    </citation>
    <scope>NUCLEOTIDE SEQUENCE [LARGE SCALE GENOMIC DNA]</scope>
    <source>
        <strain evidence="2 3">TBRC 0563</strain>
    </source>
</reference>
<dbReference type="PROSITE" id="PS51257">
    <property type="entry name" value="PROKAR_LIPOPROTEIN"/>
    <property type="match status" value="1"/>
</dbReference>
<dbReference type="Proteomes" id="UP001589627">
    <property type="component" value="Unassembled WGS sequence"/>
</dbReference>
<keyword evidence="3" id="KW-1185">Reference proteome</keyword>
<evidence type="ECO:0000313" key="2">
    <source>
        <dbReference type="EMBL" id="MFB9836921.1"/>
    </source>
</evidence>
<feature type="signal peptide" evidence="1">
    <location>
        <begin position="1"/>
        <end position="20"/>
    </location>
</feature>
<feature type="chain" id="PRO_5046869824" description="DUF4352 domain-containing protein" evidence="1">
    <location>
        <begin position="21"/>
        <end position="180"/>
    </location>
</feature>
<evidence type="ECO:0000313" key="3">
    <source>
        <dbReference type="Proteomes" id="UP001589627"/>
    </source>
</evidence>
<evidence type="ECO:0008006" key="4">
    <source>
        <dbReference type="Google" id="ProtNLM"/>
    </source>
</evidence>
<proteinExistence type="predicted"/>
<name>A0ABV5YPD8_9ACTN</name>
<keyword evidence="1" id="KW-0732">Signal</keyword>
<comment type="caution">
    <text evidence="2">The sequence shown here is derived from an EMBL/GenBank/DDBJ whole genome shotgun (WGS) entry which is preliminary data.</text>
</comment>
<dbReference type="RefSeq" id="WP_378209715.1">
    <property type="nucleotide sequence ID" value="NZ_JBHLZP010000324.1"/>
</dbReference>
<sequence length="180" mass="18876">MTPIRRAALAAATVVTLVPAVSGCFGTDDDAKASQPASKSGITVANSAKVLAKATFPSSMAPGATVDVVLNELKVDGRLARLSVTMTPHARGATERPTPYRLNNESGLGTSLIDTVNLKRYVVVKDSSGQSLQSDDVTTNLTNDQPGMLNYTFAAPPQGVDQVDVQLGSWPVFQHVPVAR</sequence>
<dbReference type="EMBL" id="JBHLZP010000324">
    <property type="protein sequence ID" value="MFB9836921.1"/>
    <property type="molecule type" value="Genomic_DNA"/>
</dbReference>
<gene>
    <name evidence="2" type="ORF">ACFFNX_32585</name>
</gene>
<protein>
    <recommendedName>
        <fullName evidence="4">DUF4352 domain-containing protein</fullName>
    </recommendedName>
</protein>
<accession>A0ABV5YPD8</accession>
<evidence type="ECO:0000256" key="1">
    <source>
        <dbReference type="SAM" id="SignalP"/>
    </source>
</evidence>
<organism evidence="2 3">
    <name type="scientific">Actinoallomurus acaciae</name>
    <dbReference type="NCBI Taxonomy" id="502577"/>
    <lineage>
        <taxon>Bacteria</taxon>
        <taxon>Bacillati</taxon>
        <taxon>Actinomycetota</taxon>
        <taxon>Actinomycetes</taxon>
        <taxon>Streptosporangiales</taxon>
        <taxon>Thermomonosporaceae</taxon>
        <taxon>Actinoallomurus</taxon>
    </lineage>
</organism>